<protein>
    <recommendedName>
        <fullName evidence="2">Rhodanese domain-containing protein</fullName>
    </recommendedName>
</protein>
<evidence type="ECO:0000259" key="2">
    <source>
        <dbReference type="PROSITE" id="PS50206"/>
    </source>
</evidence>
<dbReference type="InterPro" id="IPR036866">
    <property type="entry name" value="RibonucZ/Hydroxyglut_hydro"/>
</dbReference>
<dbReference type="InterPro" id="IPR051682">
    <property type="entry name" value="Mito_Persulfide_Diox"/>
</dbReference>
<dbReference type="SMART" id="SM00450">
    <property type="entry name" value="RHOD"/>
    <property type="match status" value="2"/>
</dbReference>
<dbReference type="SUPFAM" id="SSF52821">
    <property type="entry name" value="Rhodanese/Cell cycle control phosphatase"/>
    <property type="match status" value="2"/>
</dbReference>
<dbReference type="SUPFAM" id="SSF56281">
    <property type="entry name" value="Metallo-hydrolase/oxidoreductase"/>
    <property type="match status" value="1"/>
</dbReference>
<name>A0A8J8T388_HALGN</name>
<comment type="caution">
    <text evidence="3">The sequence shown here is derived from an EMBL/GenBank/DDBJ whole genome shotgun (WGS) entry which is preliminary data.</text>
</comment>
<dbReference type="Proteomes" id="UP000785679">
    <property type="component" value="Unassembled WGS sequence"/>
</dbReference>
<accession>A0A8J8T388</accession>
<proteinExistence type="predicted"/>
<sequence>MIIQAKQQIKLQIKKSNRLLNQMEAYNSKALELIAGKPHSQRAFAEMPAAKPYQDQHPNFQVLQLFTPCLAEMAYVISSGEEAAIIDPLREIGDYLDILREKNLKLKYIFQTHFHADFVSGHYDLSQKTGAKIVYGPNAAAAYEIKVAQDGELFKIGNINIKVLHTPGHTMESSCYLLLDGDRQHCLFTGDTLFLGEVGRPDLACKAGSITVEDLAGFLYDSLRQKIMKLDPAILIYPGHGAGSPCGKKISAGTFCTLGKQLLNNYALQDMTKDAFIKELTTGIPPPPQYFFHDVTQNKSKIEPVDEVLKNGLHFDQNPNFQEMIRQGVIILDTRVPLEFDKGFVPGSVNLSLTMNYAIWAGTLFPPGSKFFIISEAGKEKESVLRLARIGYDHCVGVLDGGMDTYKAQGKPIDTIQAVAAAELKSDHPIFDVRNPGEVASGHVEGATNIPLADLYKMYLDWKLAEAFPAKDKPFYVHCKTGGRSTIACSILKKAGYTGVINVLGGYDAMITDNKRIKFVQ</sequence>
<dbReference type="Pfam" id="PF00581">
    <property type="entry name" value="Rhodanese"/>
    <property type="match status" value="2"/>
</dbReference>
<dbReference type="PROSITE" id="PS50206">
    <property type="entry name" value="RHODANESE_3"/>
    <property type="match status" value="2"/>
</dbReference>
<dbReference type="GO" id="GO:0050313">
    <property type="term" value="F:sulfur dioxygenase activity"/>
    <property type="evidence" value="ECO:0007669"/>
    <property type="project" value="InterPro"/>
</dbReference>
<organism evidence="3 4">
    <name type="scientific">Halteria grandinella</name>
    <dbReference type="NCBI Taxonomy" id="5974"/>
    <lineage>
        <taxon>Eukaryota</taxon>
        <taxon>Sar</taxon>
        <taxon>Alveolata</taxon>
        <taxon>Ciliophora</taxon>
        <taxon>Intramacronucleata</taxon>
        <taxon>Spirotrichea</taxon>
        <taxon>Stichotrichia</taxon>
        <taxon>Sporadotrichida</taxon>
        <taxon>Halteriidae</taxon>
        <taxon>Halteria</taxon>
    </lineage>
</organism>
<dbReference type="GO" id="GO:0006749">
    <property type="term" value="P:glutathione metabolic process"/>
    <property type="evidence" value="ECO:0007669"/>
    <property type="project" value="InterPro"/>
</dbReference>
<feature type="domain" description="Rhodanese" evidence="2">
    <location>
        <begin position="325"/>
        <end position="415"/>
    </location>
</feature>
<dbReference type="GO" id="GO:0046872">
    <property type="term" value="F:metal ion binding"/>
    <property type="evidence" value="ECO:0007669"/>
    <property type="project" value="UniProtKB-KW"/>
</dbReference>
<dbReference type="AlphaFoldDB" id="A0A8J8T388"/>
<dbReference type="Gene3D" id="3.60.15.10">
    <property type="entry name" value="Ribonuclease Z/Hydroxyacylglutathione hydrolase-like"/>
    <property type="match status" value="1"/>
</dbReference>
<dbReference type="GO" id="GO:0070813">
    <property type="term" value="P:hydrogen sulfide metabolic process"/>
    <property type="evidence" value="ECO:0007669"/>
    <property type="project" value="TreeGrafter"/>
</dbReference>
<dbReference type="Pfam" id="PF00753">
    <property type="entry name" value="Lactamase_B"/>
    <property type="match status" value="1"/>
</dbReference>
<dbReference type="FunFam" id="3.60.15.10:FF:000030">
    <property type="entry name" value="Metallo-beta-lactamase family protein"/>
    <property type="match status" value="1"/>
</dbReference>
<keyword evidence="1" id="KW-0479">Metal-binding</keyword>
<dbReference type="EMBL" id="RRYP01008330">
    <property type="protein sequence ID" value="TNV79848.1"/>
    <property type="molecule type" value="Genomic_DNA"/>
</dbReference>
<evidence type="ECO:0000313" key="3">
    <source>
        <dbReference type="EMBL" id="TNV79848.1"/>
    </source>
</evidence>
<evidence type="ECO:0000256" key="1">
    <source>
        <dbReference type="ARBA" id="ARBA00022723"/>
    </source>
</evidence>
<dbReference type="PANTHER" id="PTHR43084:SF1">
    <property type="entry name" value="PERSULFIDE DIOXYGENASE ETHE1, MITOCHONDRIAL"/>
    <property type="match status" value="1"/>
</dbReference>
<dbReference type="InterPro" id="IPR036873">
    <property type="entry name" value="Rhodanese-like_dom_sf"/>
</dbReference>
<dbReference type="InterPro" id="IPR001279">
    <property type="entry name" value="Metallo-B-lactamas"/>
</dbReference>
<dbReference type="OrthoDB" id="449487at2759"/>
<gene>
    <name evidence="3" type="ORF">FGO68_gene13269</name>
</gene>
<reference evidence="3" key="1">
    <citation type="submission" date="2019-06" db="EMBL/GenBank/DDBJ databases">
        <authorList>
            <person name="Zheng W."/>
        </authorList>
    </citation>
    <scope>NUCLEOTIDE SEQUENCE</scope>
    <source>
        <strain evidence="3">QDHG01</strain>
    </source>
</reference>
<dbReference type="CDD" id="cd00158">
    <property type="entry name" value="RHOD"/>
    <property type="match status" value="1"/>
</dbReference>
<dbReference type="CDD" id="cd07724">
    <property type="entry name" value="POD-like_MBL-fold"/>
    <property type="match status" value="1"/>
</dbReference>
<keyword evidence="4" id="KW-1185">Reference proteome</keyword>
<dbReference type="Gene3D" id="3.40.250.10">
    <property type="entry name" value="Rhodanese-like domain"/>
    <property type="match status" value="2"/>
</dbReference>
<dbReference type="PANTHER" id="PTHR43084">
    <property type="entry name" value="PERSULFIDE DIOXYGENASE ETHE1"/>
    <property type="match status" value="1"/>
</dbReference>
<dbReference type="InterPro" id="IPR001763">
    <property type="entry name" value="Rhodanese-like_dom"/>
</dbReference>
<dbReference type="SMART" id="SM00849">
    <property type="entry name" value="Lactamase_B"/>
    <property type="match status" value="1"/>
</dbReference>
<feature type="domain" description="Rhodanese" evidence="2">
    <location>
        <begin position="424"/>
        <end position="519"/>
    </location>
</feature>
<dbReference type="InterPro" id="IPR044528">
    <property type="entry name" value="POD-like_MBL-fold"/>
</dbReference>
<evidence type="ECO:0000313" key="4">
    <source>
        <dbReference type="Proteomes" id="UP000785679"/>
    </source>
</evidence>